<dbReference type="InterPro" id="IPR038765">
    <property type="entry name" value="Papain-like_cys_pep_sf"/>
</dbReference>
<evidence type="ECO:0000256" key="1">
    <source>
        <dbReference type="SAM" id="MobiDB-lite"/>
    </source>
</evidence>
<dbReference type="Gene3D" id="3.90.1720.10">
    <property type="entry name" value="endopeptidase domain like (from Nostoc punctiforme)"/>
    <property type="match status" value="1"/>
</dbReference>
<evidence type="ECO:0000259" key="2">
    <source>
        <dbReference type="Pfam" id="PF26607"/>
    </source>
</evidence>
<gene>
    <name evidence="3" type="ORF">SAMN04488564_105180</name>
</gene>
<feature type="domain" description="PLL-like beta propeller" evidence="2">
    <location>
        <begin position="262"/>
        <end position="550"/>
    </location>
</feature>
<dbReference type="EMBL" id="FOYL01000005">
    <property type="protein sequence ID" value="SFR20281.1"/>
    <property type="molecule type" value="Genomic_DNA"/>
</dbReference>
<keyword evidence="4" id="KW-1185">Reference proteome</keyword>
<dbReference type="STRING" id="84724.SAMN04488564_105180"/>
<reference evidence="4" key="1">
    <citation type="submission" date="2016-10" db="EMBL/GenBank/DDBJ databases">
        <authorList>
            <person name="Varghese N."/>
            <person name="Submissions S."/>
        </authorList>
    </citation>
    <scope>NUCLEOTIDE SEQUENCE [LARGE SCALE GENOMIC DNA]</scope>
    <source>
        <strain evidence="4">DSM 44232</strain>
    </source>
</reference>
<name>A0A1I6ERW0_9PSEU</name>
<sequence>MQLATTRASRPPEGQAEPVNNRHSDRGQPLLHRQFKIAGNLSDRQEHPTFDRTETSHRLANVTGMKRWGMLAVAAAAITFGSTLAMPDVAVAAEGGVICGNYEANTKITRSEILARSRTWISARVPYSQSDCFGNKYGAYRTDCSGFVSMAWGLRISYTTHILEQVAHRIDWADLRPGDALNDRLSHVALFIGWADAAKTRPIVREQAGPDGSRTVQRVWSAATARQYVPLRYNNILEAGSGGSGSETPVTDKVVVDAGPQISNTGQQQLEIFARGTDGTIITNFHKTSRWNGWQQLGPELFAGDPVALMNPQTKIVEVFARGTDDKVYRRVDGQWRALGDTAVAGDPTLTWNDSTKAVEVLARGADGLLLRFTDKWAPVGDRKIEGNPAVADKDVYARSADGKLIKWDGNAWSDQGDKKIVSDPSVAVDQVFVRTESGSVEQYAAGVWTTLGGKGTGAPSAVFNSTTGSIDVVQLGEGGFVEHARAGDKGWTTWAKLGTTKVSEPPSAMYHAQTKTVEVFARTDDGKLVRRFYKEKAGWSQWAVLGDKSIS</sequence>
<dbReference type="Pfam" id="PF26607">
    <property type="entry name" value="DUF8189"/>
    <property type="match status" value="1"/>
</dbReference>
<dbReference type="InterPro" id="IPR058502">
    <property type="entry name" value="PLL-like_beta-prop"/>
</dbReference>
<dbReference type="SUPFAM" id="SSF54001">
    <property type="entry name" value="Cysteine proteinases"/>
    <property type="match status" value="1"/>
</dbReference>
<evidence type="ECO:0000313" key="4">
    <source>
        <dbReference type="Proteomes" id="UP000198583"/>
    </source>
</evidence>
<protein>
    <recommendedName>
        <fullName evidence="2">PLL-like beta propeller domain-containing protein</fullName>
    </recommendedName>
</protein>
<dbReference type="Gene3D" id="2.120.10.70">
    <property type="entry name" value="Fucose-specific lectin"/>
    <property type="match status" value="2"/>
</dbReference>
<dbReference type="AlphaFoldDB" id="A0A1I6ERW0"/>
<evidence type="ECO:0000313" key="3">
    <source>
        <dbReference type="EMBL" id="SFR20281.1"/>
    </source>
</evidence>
<dbReference type="Proteomes" id="UP000198583">
    <property type="component" value="Unassembled WGS sequence"/>
</dbReference>
<feature type="region of interest" description="Disordered" evidence="1">
    <location>
        <begin position="1"/>
        <end position="28"/>
    </location>
</feature>
<dbReference type="SUPFAM" id="SSF89372">
    <property type="entry name" value="Fucose-specific lectin"/>
    <property type="match status" value="1"/>
</dbReference>
<organism evidence="3 4">
    <name type="scientific">Lentzea waywayandensis</name>
    <dbReference type="NCBI Taxonomy" id="84724"/>
    <lineage>
        <taxon>Bacteria</taxon>
        <taxon>Bacillati</taxon>
        <taxon>Actinomycetota</taxon>
        <taxon>Actinomycetes</taxon>
        <taxon>Pseudonocardiales</taxon>
        <taxon>Pseudonocardiaceae</taxon>
        <taxon>Lentzea</taxon>
    </lineage>
</organism>
<accession>A0A1I6ERW0</accession>
<proteinExistence type="predicted"/>